<evidence type="ECO:0000256" key="10">
    <source>
        <dbReference type="ARBA" id="ARBA00023049"/>
    </source>
</evidence>
<evidence type="ECO:0000256" key="11">
    <source>
        <dbReference type="ARBA" id="ARBA00023136"/>
    </source>
</evidence>
<evidence type="ECO:0000259" key="13">
    <source>
        <dbReference type="Pfam" id="PF02163"/>
    </source>
</evidence>
<keyword evidence="5 12" id="KW-0812">Transmembrane</keyword>
<dbReference type="AlphaFoldDB" id="A0A5C5XAG0"/>
<evidence type="ECO:0000256" key="6">
    <source>
        <dbReference type="ARBA" id="ARBA00022723"/>
    </source>
</evidence>
<reference evidence="15 16" key="1">
    <citation type="submission" date="2019-02" db="EMBL/GenBank/DDBJ databases">
        <title>Deep-cultivation of Planctomycetes and their phenomic and genomic characterization uncovers novel biology.</title>
        <authorList>
            <person name="Wiegand S."/>
            <person name="Jogler M."/>
            <person name="Boedeker C."/>
            <person name="Pinto D."/>
            <person name="Vollmers J."/>
            <person name="Rivas-Marin E."/>
            <person name="Kohn T."/>
            <person name="Peeters S.H."/>
            <person name="Heuer A."/>
            <person name="Rast P."/>
            <person name="Oberbeckmann S."/>
            <person name="Bunk B."/>
            <person name="Jeske O."/>
            <person name="Meyerdierks A."/>
            <person name="Storesund J.E."/>
            <person name="Kallscheuer N."/>
            <person name="Luecker S."/>
            <person name="Lage O.M."/>
            <person name="Pohl T."/>
            <person name="Merkel B.J."/>
            <person name="Hornburger P."/>
            <person name="Mueller R.-W."/>
            <person name="Bruemmer F."/>
            <person name="Labrenz M."/>
            <person name="Spormann A.M."/>
            <person name="Op Den Camp H."/>
            <person name="Overmann J."/>
            <person name="Amann R."/>
            <person name="Jetten M.S.M."/>
            <person name="Mascher T."/>
            <person name="Medema M.H."/>
            <person name="Devos D.P."/>
            <person name="Kaster A.-K."/>
            <person name="Ovreas L."/>
            <person name="Rohde M."/>
            <person name="Galperin M.Y."/>
            <person name="Jogler C."/>
        </authorList>
    </citation>
    <scope>NUCLEOTIDE SEQUENCE [LARGE SCALE GENOMIC DNA]</scope>
    <source>
        <strain evidence="15 16">Pan54</strain>
    </source>
</reference>
<protein>
    <submittedName>
        <fullName evidence="15">Putative zinc metalloprotease Rip3</fullName>
    </submittedName>
</protein>
<evidence type="ECO:0000256" key="7">
    <source>
        <dbReference type="ARBA" id="ARBA00022801"/>
    </source>
</evidence>
<sequence length="332" mass="37078">MQPSHSPLFWSFPAGSLFATRIRVSLWFPLLLLILLVRFDAKIAIALTGIFLFSTLLHELLGHVLVARSTGGDGSEIMLWPFGGLATVRPANTFKSQFLTASGGPFTNFMICLVLLPPLLAISGGSEAFNPFVLPVGEFTAKWGQELIVLIFFVNWALTIVNLLPIYPLDGGRMVEACLIGQGTATERKTICLKIGTVAAIIFSAIGLMTDNVWIVFLASTLLVMNILEGVSVQYGETFDDSFMGYDFSQGYTSLEKSVDTTHKPARKSFWERRRERREQEKAKVLAEQRRRDEEHLDELLAKVHQQGMNSLTAQEKKFLERKSKTMRTKNG</sequence>
<dbReference type="Proteomes" id="UP000316095">
    <property type="component" value="Unassembled WGS sequence"/>
</dbReference>
<feature type="transmembrane region" description="Helical" evidence="12">
    <location>
        <begin position="106"/>
        <end position="127"/>
    </location>
</feature>
<evidence type="ECO:0000256" key="8">
    <source>
        <dbReference type="ARBA" id="ARBA00022833"/>
    </source>
</evidence>
<feature type="domain" description="Peptidase M50" evidence="13">
    <location>
        <begin position="50"/>
        <end position="202"/>
    </location>
</feature>
<comment type="subcellular location">
    <subcellularLocation>
        <location evidence="2">Membrane</location>
        <topology evidence="2">Multi-pass membrane protein</topology>
    </subcellularLocation>
</comment>
<accession>A0A5C5XAG0</accession>
<keyword evidence="8" id="KW-0862">Zinc</keyword>
<dbReference type="GO" id="GO:0046872">
    <property type="term" value="F:metal ion binding"/>
    <property type="evidence" value="ECO:0007669"/>
    <property type="project" value="UniProtKB-KW"/>
</dbReference>
<evidence type="ECO:0000259" key="14">
    <source>
        <dbReference type="Pfam" id="PF20216"/>
    </source>
</evidence>
<dbReference type="GO" id="GO:0006508">
    <property type="term" value="P:proteolysis"/>
    <property type="evidence" value="ECO:0007669"/>
    <property type="project" value="UniProtKB-KW"/>
</dbReference>
<feature type="transmembrane region" description="Helical" evidence="12">
    <location>
        <begin position="44"/>
        <end position="65"/>
    </location>
</feature>
<comment type="similarity">
    <text evidence="3">Belongs to the peptidase M50B family.</text>
</comment>
<dbReference type="GO" id="GO:0016020">
    <property type="term" value="C:membrane"/>
    <property type="evidence" value="ECO:0007669"/>
    <property type="project" value="UniProtKB-SubCell"/>
</dbReference>
<dbReference type="Pfam" id="PF20216">
    <property type="entry name" value="DUF6576"/>
    <property type="match status" value="1"/>
</dbReference>
<dbReference type="RefSeq" id="WP_146502175.1">
    <property type="nucleotide sequence ID" value="NZ_SJPG01000001.1"/>
</dbReference>
<dbReference type="PANTHER" id="PTHR39188:SF3">
    <property type="entry name" value="STAGE IV SPORULATION PROTEIN FB"/>
    <property type="match status" value="1"/>
</dbReference>
<comment type="cofactor">
    <cofactor evidence="1">
        <name>Zn(2+)</name>
        <dbReference type="ChEBI" id="CHEBI:29105"/>
    </cofactor>
</comment>
<keyword evidence="9 12" id="KW-1133">Transmembrane helix</keyword>
<name>A0A5C5XAG0_9PLAN</name>
<dbReference type="Pfam" id="PF02163">
    <property type="entry name" value="Peptidase_M50"/>
    <property type="match status" value="1"/>
</dbReference>
<feature type="domain" description="DUF6576" evidence="14">
    <location>
        <begin position="288"/>
        <end position="325"/>
    </location>
</feature>
<keyword evidence="16" id="KW-1185">Reference proteome</keyword>
<evidence type="ECO:0000256" key="3">
    <source>
        <dbReference type="ARBA" id="ARBA00007931"/>
    </source>
</evidence>
<dbReference type="EMBL" id="SJPG01000001">
    <property type="protein sequence ID" value="TWT60006.1"/>
    <property type="molecule type" value="Genomic_DNA"/>
</dbReference>
<keyword evidence="6" id="KW-0479">Metal-binding</keyword>
<feature type="transmembrane region" description="Helical" evidence="12">
    <location>
        <begin position="20"/>
        <end position="37"/>
    </location>
</feature>
<dbReference type="OrthoDB" id="211880at2"/>
<keyword evidence="4 15" id="KW-0645">Protease</keyword>
<feature type="transmembrane region" description="Helical" evidence="12">
    <location>
        <begin position="147"/>
        <end position="169"/>
    </location>
</feature>
<evidence type="ECO:0000313" key="16">
    <source>
        <dbReference type="Proteomes" id="UP000316095"/>
    </source>
</evidence>
<evidence type="ECO:0000256" key="5">
    <source>
        <dbReference type="ARBA" id="ARBA00022692"/>
    </source>
</evidence>
<dbReference type="PANTHER" id="PTHR39188">
    <property type="entry name" value="MEMBRANE-ASSOCIATED ZINC METALLOPROTEASE M50B"/>
    <property type="match status" value="1"/>
</dbReference>
<dbReference type="GO" id="GO:0008237">
    <property type="term" value="F:metallopeptidase activity"/>
    <property type="evidence" value="ECO:0007669"/>
    <property type="project" value="UniProtKB-KW"/>
</dbReference>
<keyword evidence="7" id="KW-0378">Hydrolase</keyword>
<evidence type="ECO:0000256" key="12">
    <source>
        <dbReference type="SAM" id="Phobius"/>
    </source>
</evidence>
<keyword evidence="11 12" id="KW-0472">Membrane</keyword>
<keyword evidence="10 15" id="KW-0482">Metalloprotease</keyword>
<evidence type="ECO:0000256" key="4">
    <source>
        <dbReference type="ARBA" id="ARBA00022670"/>
    </source>
</evidence>
<comment type="caution">
    <text evidence="15">The sequence shown here is derived from an EMBL/GenBank/DDBJ whole genome shotgun (WGS) entry which is preliminary data.</text>
</comment>
<evidence type="ECO:0000256" key="2">
    <source>
        <dbReference type="ARBA" id="ARBA00004141"/>
    </source>
</evidence>
<organism evidence="15 16">
    <name type="scientific">Rubinisphaera italica</name>
    <dbReference type="NCBI Taxonomy" id="2527969"/>
    <lineage>
        <taxon>Bacteria</taxon>
        <taxon>Pseudomonadati</taxon>
        <taxon>Planctomycetota</taxon>
        <taxon>Planctomycetia</taxon>
        <taxon>Planctomycetales</taxon>
        <taxon>Planctomycetaceae</taxon>
        <taxon>Rubinisphaera</taxon>
    </lineage>
</organism>
<evidence type="ECO:0000313" key="15">
    <source>
        <dbReference type="EMBL" id="TWT60006.1"/>
    </source>
</evidence>
<feature type="transmembrane region" description="Helical" evidence="12">
    <location>
        <begin position="190"/>
        <end position="208"/>
    </location>
</feature>
<evidence type="ECO:0000256" key="1">
    <source>
        <dbReference type="ARBA" id="ARBA00001947"/>
    </source>
</evidence>
<gene>
    <name evidence="15" type="primary">rip3</name>
    <name evidence="15" type="ORF">Pan54_07180</name>
</gene>
<evidence type="ECO:0000256" key="9">
    <source>
        <dbReference type="ARBA" id="ARBA00022989"/>
    </source>
</evidence>
<dbReference type="InterPro" id="IPR046483">
    <property type="entry name" value="DUF6576"/>
</dbReference>
<proteinExistence type="inferred from homology"/>
<dbReference type="InterPro" id="IPR008915">
    <property type="entry name" value="Peptidase_M50"/>
</dbReference>